<comment type="similarity">
    <text evidence="1">Belongs to the SufE family.</text>
</comment>
<evidence type="ECO:0000313" key="3">
    <source>
        <dbReference type="EMBL" id="AHX39626.1"/>
    </source>
</evidence>
<dbReference type="OrthoDB" id="9799320at2"/>
<dbReference type="RefSeq" id="WP_039609887.1">
    <property type="nucleotide sequence ID" value="NZ_JWIC01000006.1"/>
</dbReference>
<dbReference type="Proteomes" id="UP000031327">
    <property type="component" value="Unassembled WGS sequence"/>
</dbReference>
<dbReference type="PANTHER" id="PTHR43597">
    <property type="entry name" value="SULFUR ACCEPTOR PROTEIN CSDE"/>
    <property type="match status" value="1"/>
</dbReference>
<dbReference type="Gene3D" id="3.90.1010.10">
    <property type="match status" value="1"/>
</dbReference>
<reference evidence="3" key="2">
    <citation type="journal article" date="2014" name="Science">
        <title>Marine tubeworm metamorphosis induced by arrays of bacterial phage tail-like structures.</title>
        <authorList>
            <person name="Shikuma N.J."/>
            <person name="Pilhofer M."/>
            <person name="Weiss G.L."/>
            <person name="Hadfield M.G."/>
            <person name="Jensen G.J."/>
            <person name="Newman D.K."/>
        </authorList>
    </citation>
    <scope>NUCLEOTIDE SEQUENCE</scope>
    <source>
        <strain evidence="3">HI1</strain>
    </source>
</reference>
<evidence type="ECO:0000259" key="2">
    <source>
        <dbReference type="Pfam" id="PF02657"/>
    </source>
</evidence>
<organism evidence="3">
    <name type="scientific">Pseudoalteromonas luteoviolacea</name>
    <dbReference type="NCBI Taxonomy" id="43657"/>
    <lineage>
        <taxon>Bacteria</taxon>
        <taxon>Pseudomonadati</taxon>
        <taxon>Pseudomonadota</taxon>
        <taxon>Gammaproteobacteria</taxon>
        <taxon>Alteromonadales</taxon>
        <taxon>Pseudoalteromonadaceae</taxon>
        <taxon>Pseudoalteromonas</taxon>
    </lineage>
</organism>
<name>A0A023Q0E2_9GAMM</name>
<sequence>MDINQIQEKLNSLSGWQAKYREIMLLGKQLPNLPEPLKTSEALVKGCESNVWLHIDLDESLQRLVLIADSDTRIVKGLLAIILACYNHTLPNEAKDIDAYLLFEDMGLIKHLSPSRGNGVKAIVERIQQQVNKLQ</sequence>
<accession>A0A023Q0E2</accession>
<reference evidence="4 5" key="3">
    <citation type="submission" date="2014-12" db="EMBL/GenBank/DDBJ databases">
        <title>Draft Genome Sequence of Pseudoalteromonas luteoviolacea HI1.</title>
        <authorList>
            <person name="Asahina A.Y."/>
            <person name="Hadfield M.G."/>
        </authorList>
    </citation>
    <scope>NUCLEOTIDE SEQUENCE [LARGE SCALE GENOMIC DNA]</scope>
    <source>
        <strain evidence="4 5">HI1</strain>
    </source>
</reference>
<dbReference type="PANTHER" id="PTHR43597:SF5">
    <property type="entry name" value="SUFE-LIKE PROTEIN 2, CHLOROPLASTIC"/>
    <property type="match status" value="1"/>
</dbReference>
<protein>
    <submittedName>
        <fullName evidence="3">Cysteine desulfurase</fullName>
    </submittedName>
    <submittedName>
        <fullName evidence="4">SufE protein</fullName>
    </submittedName>
</protein>
<dbReference type="Pfam" id="PF02657">
    <property type="entry name" value="SufE"/>
    <property type="match status" value="1"/>
</dbReference>
<feature type="domain" description="Fe-S metabolism associated" evidence="2">
    <location>
        <begin position="8"/>
        <end position="130"/>
    </location>
</feature>
<dbReference type="SUPFAM" id="SSF82649">
    <property type="entry name" value="SufE/NifU"/>
    <property type="match status" value="1"/>
</dbReference>
<evidence type="ECO:0000313" key="5">
    <source>
        <dbReference type="Proteomes" id="UP000031327"/>
    </source>
</evidence>
<dbReference type="EMBL" id="KF724687">
    <property type="protein sequence ID" value="AHX39626.1"/>
    <property type="molecule type" value="Genomic_DNA"/>
</dbReference>
<dbReference type="AlphaFoldDB" id="A0A023Q0E2"/>
<proteinExistence type="inferred from homology"/>
<evidence type="ECO:0000256" key="1">
    <source>
        <dbReference type="ARBA" id="ARBA00010282"/>
    </source>
</evidence>
<dbReference type="EMBL" id="JWIC01000006">
    <property type="protein sequence ID" value="KID56823.1"/>
    <property type="molecule type" value="Genomic_DNA"/>
</dbReference>
<gene>
    <name evidence="4" type="ORF">JF50_13050</name>
</gene>
<evidence type="ECO:0000313" key="4">
    <source>
        <dbReference type="EMBL" id="KID56823.1"/>
    </source>
</evidence>
<reference evidence="3" key="1">
    <citation type="journal article" date="2012" name="Sci. Rep.">
        <title>Recruitment in the sea: bacterial genes required for inducing larval settlement in a polychaete worm.</title>
        <authorList>
            <person name="Huang Y."/>
            <person name="Callahan S."/>
            <person name="Hadfield M.G."/>
        </authorList>
    </citation>
    <scope>NUCLEOTIDE SEQUENCE</scope>
    <source>
        <strain evidence="3">HI1</strain>
    </source>
</reference>
<dbReference type="InterPro" id="IPR003808">
    <property type="entry name" value="Fe-S_metab-assoc_dom"/>
</dbReference>